<proteinExistence type="predicted"/>
<sequence length="168" mass="18893">LHFHVDKTEYLRVERGRLGVQLGAETLVITPESGEITIPRWTPHAWYLLPSPSPTSNTDDDEENTIIWERTDPPTREKEVFFRNLLCVLADTGSARPGSPPSFLQLFTIFAEMDNYVVLGSWTGPGGRKVAVWVTRLVGGLGRLVGYEAMYEEYTPAELFHAQSTGQR</sequence>
<evidence type="ECO:0008006" key="3">
    <source>
        <dbReference type="Google" id="ProtNLM"/>
    </source>
</evidence>
<protein>
    <recommendedName>
        <fullName evidence="3">Cupin 2 conserved barrel domain-containing protein</fullName>
    </recommendedName>
</protein>
<dbReference type="EMBL" id="ML170173">
    <property type="protein sequence ID" value="TDL22753.1"/>
    <property type="molecule type" value="Genomic_DNA"/>
</dbReference>
<evidence type="ECO:0000313" key="1">
    <source>
        <dbReference type="EMBL" id="TDL22753.1"/>
    </source>
</evidence>
<dbReference type="SUPFAM" id="SSF51182">
    <property type="entry name" value="RmlC-like cupins"/>
    <property type="match status" value="1"/>
</dbReference>
<accession>A0A4Y7Q516</accession>
<dbReference type="InterPro" id="IPR011051">
    <property type="entry name" value="RmlC_Cupin_sf"/>
</dbReference>
<gene>
    <name evidence="1" type="ORF">BD410DRAFT_788060</name>
</gene>
<dbReference type="VEuPathDB" id="FungiDB:BD410DRAFT_788060"/>
<dbReference type="Proteomes" id="UP000294933">
    <property type="component" value="Unassembled WGS sequence"/>
</dbReference>
<keyword evidence="2" id="KW-1185">Reference proteome</keyword>
<reference evidence="1 2" key="1">
    <citation type="submission" date="2018-06" db="EMBL/GenBank/DDBJ databases">
        <title>A transcriptomic atlas of mushroom development highlights an independent origin of complex multicellularity.</title>
        <authorList>
            <consortium name="DOE Joint Genome Institute"/>
            <person name="Krizsan K."/>
            <person name="Almasi E."/>
            <person name="Merenyi Z."/>
            <person name="Sahu N."/>
            <person name="Viragh M."/>
            <person name="Koszo T."/>
            <person name="Mondo S."/>
            <person name="Kiss B."/>
            <person name="Balint B."/>
            <person name="Kues U."/>
            <person name="Barry K."/>
            <person name="Hegedus J.C."/>
            <person name="Henrissat B."/>
            <person name="Johnson J."/>
            <person name="Lipzen A."/>
            <person name="Ohm R."/>
            <person name="Nagy I."/>
            <person name="Pangilinan J."/>
            <person name="Yan J."/>
            <person name="Xiong Y."/>
            <person name="Grigoriev I.V."/>
            <person name="Hibbett D.S."/>
            <person name="Nagy L.G."/>
        </authorList>
    </citation>
    <scope>NUCLEOTIDE SEQUENCE [LARGE SCALE GENOMIC DNA]</scope>
    <source>
        <strain evidence="1 2">SZMC22713</strain>
    </source>
</reference>
<organism evidence="1 2">
    <name type="scientific">Rickenella mellea</name>
    <dbReference type="NCBI Taxonomy" id="50990"/>
    <lineage>
        <taxon>Eukaryota</taxon>
        <taxon>Fungi</taxon>
        <taxon>Dikarya</taxon>
        <taxon>Basidiomycota</taxon>
        <taxon>Agaricomycotina</taxon>
        <taxon>Agaricomycetes</taxon>
        <taxon>Hymenochaetales</taxon>
        <taxon>Rickenellaceae</taxon>
        <taxon>Rickenella</taxon>
    </lineage>
</organism>
<dbReference type="OrthoDB" id="504210at2759"/>
<feature type="non-terminal residue" evidence="1">
    <location>
        <position position="1"/>
    </location>
</feature>
<evidence type="ECO:0000313" key="2">
    <source>
        <dbReference type="Proteomes" id="UP000294933"/>
    </source>
</evidence>
<name>A0A4Y7Q516_9AGAM</name>
<dbReference type="AlphaFoldDB" id="A0A4Y7Q516"/>